<name>A0A1Z2KUT4_9ACTN</name>
<proteinExistence type="predicted"/>
<feature type="transmembrane region" description="Helical" evidence="1">
    <location>
        <begin position="32"/>
        <end position="51"/>
    </location>
</feature>
<keyword evidence="1" id="KW-0472">Membrane</keyword>
<dbReference type="Proteomes" id="UP000195755">
    <property type="component" value="Chromosome"/>
</dbReference>
<dbReference type="EMBL" id="CP021744">
    <property type="protein sequence ID" value="ARZ65780.1"/>
    <property type="molecule type" value="Genomic_DNA"/>
</dbReference>
<keyword evidence="1" id="KW-1133">Transmembrane helix</keyword>
<accession>A0A1Z2KUT4</accession>
<feature type="transmembrane region" description="Helical" evidence="1">
    <location>
        <begin position="57"/>
        <end position="78"/>
    </location>
</feature>
<keyword evidence="1" id="KW-0812">Transmembrane</keyword>
<protein>
    <submittedName>
        <fullName evidence="2">Uncharacterized protein</fullName>
    </submittedName>
</protein>
<gene>
    <name evidence="2" type="ORF">SMD11_0113</name>
</gene>
<sequence>METDTHTTAGTSLPGDSRAQEALGAARNSIRLYGGLGALALLAVVAVAGSGCAVNTFMGVRAVLLPVAAVLLHRLATAASRGSRRAYERVRALTVILPVAIVGVDLIPGICPPWYAVTQAVCMVPVVRAAVLLRGRAPRAAFAKGR</sequence>
<evidence type="ECO:0000313" key="2">
    <source>
        <dbReference type="EMBL" id="ARZ65780.1"/>
    </source>
</evidence>
<evidence type="ECO:0000313" key="3">
    <source>
        <dbReference type="Proteomes" id="UP000195755"/>
    </source>
</evidence>
<organism evidence="2 3">
    <name type="scientific">Streptomyces albireticuli</name>
    <dbReference type="NCBI Taxonomy" id="1940"/>
    <lineage>
        <taxon>Bacteria</taxon>
        <taxon>Bacillati</taxon>
        <taxon>Actinomycetota</taxon>
        <taxon>Actinomycetes</taxon>
        <taxon>Kitasatosporales</taxon>
        <taxon>Streptomycetaceae</taxon>
        <taxon>Streptomyces</taxon>
    </lineage>
</organism>
<evidence type="ECO:0000256" key="1">
    <source>
        <dbReference type="SAM" id="Phobius"/>
    </source>
</evidence>
<dbReference type="RefSeq" id="WP_234365822.1">
    <property type="nucleotide sequence ID" value="NZ_CP021744.1"/>
</dbReference>
<feature type="transmembrane region" description="Helical" evidence="1">
    <location>
        <begin position="90"/>
        <end position="108"/>
    </location>
</feature>
<dbReference type="KEGG" id="salj:SMD11_0113"/>
<reference evidence="2 3" key="1">
    <citation type="submission" date="2017-06" db="EMBL/GenBank/DDBJ databases">
        <title>Streptomyces albireticuli Genome sequencing and assembly.</title>
        <authorList>
            <person name="Wang Y."/>
            <person name="Du B."/>
            <person name="Ding Y."/>
            <person name="Liu H."/>
            <person name="Hou Q."/>
            <person name="Liu K."/>
            <person name="Yao L."/>
            <person name="Wang C."/>
        </authorList>
    </citation>
    <scope>NUCLEOTIDE SEQUENCE [LARGE SCALE GENOMIC DNA]</scope>
    <source>
        <strain evidence="2 3">MDJK11</strain>
    </source>
</reference>
<dbReference type="AlphaFoldDB" id="A0A1Z2KUT4"/>